<feature type="binding site" evidence="1">
    <location>
        <begin position="137"/>
        <end position="144"/>
    </location>
    <ligand>
        <name>ATP</name>
        <dbReference type="ChEBI" id="CHEBI:30616"/>
    </ligand>
</feature>
<dbReference type="PROSITE" id="PS50901">
    <property type="entry name" value="FTSK"/>
    <property type="match status" value="1"/>
</dbReference>
<gene>
    <name evidence="3" type="ORF">KSB_16560</name>
</gene>
<keyword evidence="1" id="KW-0547">Nucleotide-binding</keyword>
<evidence type="ECO:0000313" key="3">
    <source>
        <dbReference type="EMBL" id="GHO53181.1"/>
    </source>
</evidence>
<evidence type="ECO:0000313" key="4">
    <source>
        <dbReference type="Proteomes" id="UP000654345"/>
    </source>
</evidence>
<organism evidence="3 4">
    <name type="scientific">Ktedonobacter robiniae</name>
    <dbReference type="NCBI Taxonomy" id="2778365"/>
    <lineage>
        <taxon>Bacteria</taxon>
        <taxon>Bacillati</taxon>
        <taxon>Chloroflexota</taxon>
        <taxon>Ktedonobacteria</taxon>
        <taxon>Ktedonobacterales</taxon>
        <taxon>Ktedonobacteraceae</taxon>
        <taxon>Ktedonobacter</taxon>
    </lineage>
</organism>
<evidence type="ECO:0000259" key="2">
    <source>
        <dbReference type="PROSITE" id="PS50901"/>
    </source>
</evidence>
<dbReference type="Gene3D" id="3.40.50.300">
    <property type="entry name" value="P-loop containing nucleotide triphosphate hydrolases"/>
    <property type="match status" value="1"/>
</dbReference>
<sequence>MSTPHLQTFQNAQTVAEVLVGRITETYSREDARKAGIYYWPEPLPMPSQPLDPDPLILFRPGGEHEQLAGSRPGRVSLVRGSIAEFLAKHERERLKPTMQLPLGLVDKPEQQKQETLIVDLHGSAGALSGGPLLIAGAQHSGKSTALQSILLWLTTYYGPNQLRCAIIDPHYELDVFRELPHLLDDEGHQLWTDGSSDEKLEEFARNMHGLLAKRREAFPEQRWTENSLGQLWAQGHVIPQVLLIICHYHSFAERFNATITLKKLALAMAEARTMGMYLVVSSAEVGYRFLSSELMGKFGTSIGLYLNEIQRLDLFGRPPILPDPIPGRGLILAPDRSIHQVQLALPIAGPSESVRYEILKHEIAKLATRYNA</sequence>
<proteinExistence type="predicted"/>
<reference evidence="3 4" key="1">
    <citation type="journal article" date="2021" name="Int. J. Syst. Evol. Microbiol.">
        <title>Reticulibacter mediterranei gen. nov., sp. nov., within the new family Reticulibacteraceae fam. nov., and Ktedonospora formicarum gen. nov., sp. nov., Ktedonobacter robiniae sp. nov., Dictyobacter formicarum sp. nov. and Dictyobacter arantiisoli sp. nov., belonging to the class Ktedonobacteria.</title>
        <authorList>
            <person name="Yabe S."/>
            <person name="Zheng Y."/>
            <person name="Wang C.M."/>
            <person name="Sakai Y."/>
            <person name="Abe K."/>
            <person name="Yokota A."/>
            <person name="Donadio S."/>
            <person name="Cavaletti L."/>
            <person name="Monciardini P."/>
        </authorList>
    </citation>
    <scope>NUCLEOTIDE SEQUENCE [LARGE SCALE GENOMIC DNA]</scope>
    <source>
        <strain evidence="3 4">SOSP1-30</strain>
    </source>
</reference>
<dbReference type="InterPro" id="IPR027417">
    <property type="entry name" value="P-loop_NTPase"/>
</dbReference>
<protein>
    <recommendedName>
        <fullName evidence="2">FtsK domain-containing protein</fullName>
    </recommendedName>
</protein>
<dbReference type="Pfam" id="PF01580">
    <property type="entry name" value="FtsK_SpoIIIE"/>
    <property type="match status" value="1"/>
</dbReference>
<keyword evidence="4" id="KW-1185">Reference proteome</keyword>
<dbReference type="Proteomes" id="UP000654345">
    <property type="component" value="Unassembled WGS sequence"/>
</dbReference>
<name>A0ABQ3UKB5_9CHLR</name>
<evidence type="ECO:0000256" key="1">
    <source>
        <dbReference type="PROSITE-ProRule" id="PRU00289"/>
    </source>
</evidence>
<dbReference type="SUPFAM" id="SSF52540">
    <property type="entry name" value="P-loop containing nucleoside triphosphate hydrolases"/>
    <property type="match status" value="1"/>
</dbReference>
<keyword evidence="1" id="KW-0067">ATP-binding</keyword>
<dbReference type="InterPro" id="IPR002543">
    <property type="entry name" value="FtsK_dom"/>
</dbReference>
<dbReference type="EMBL" id="BNJG01000001">
    <property type="protein sequence ID" value="GHO53181.1"/>
    <property type="molecule type" value="Genomic_DNA"/>
</dbReference>
<accession>A0ABQ3UKB5</accession>
<feature type="domain" description="FtsK" evidence="2">
    <location>
        <begin position="114"/>
        <end position="314"/>
    </location>
</feature>
<comment type="caution">
    <text evidence="3">The sequence shown here is derived from an EMBL/GenBank/DDBJ whole genome shotgun (WGS) entry which is preliminary data.</text>
</comment>
<dbReference type="RefSeq" id="WP_201370015.1">
    <property type="nucleotide sequence ID" value="NZ_BNJG01000001.1"/>
</dbReference>